<dbReference type="Gene3D" id="3.40.50.10220">
    <property type="entry name" value="DNA polymerase III, psi subunit"/>
    <property type="match status" value="1"/>
</dbReference>
<dbReference type="KEGG" id="pmak:PMPD1_0698"/>
<dbReference type="Pfam" id="PF03603">
    <property type="entry name" value="DNA_III_psi"/>
    <property type="match status" value="1"/>
</dbReference>
<dbReference type="InterPro" id="IPR036654">
    <property type="entry name" value="DNA_pol_III_psi_sf"/>
</dbReference>
<dbReference type="GO" id="GO:0008408">
    <property type="term" value="F:3'-5' exonuclease activity"/>
    <property type="evidence" value="ECO:0007669"/>
    <property type="project" value="InterPro"/>
</dbReference>
<evidence type="ECO:0000313" key="2">
    <source>
        <dbReference type="EMBL" id="QKJ85670.1"/>
    </source>
</evidence>
<gene>
    <name evidence="2" type="ORF">PMPD1_0698</name>
</gene>
<dbReference type="SUPFAM" id="SSF102220">
    <property type="entry name" value="DNA polymerase III psi subunit"/>
    <property type="match status" value="1"/>
</dbReference>
<reference evidence="2 3" key="1">
    <citation type="submission" date="2020-06" db="EMBL/GenBank/DDBJ databases">
        <title>Genome sequence of Paramixta manurensis strain PD-1.</title>
        <authorList>
            <person name="Lee C.W."/>
            <person name="Kim J."/>
        </authorList>
    </citation>
    <scope>NUCLEOTIDE SEQUENCE [LARGE SCALE GENOMIC DNA]</scope>
    <source>
        <strain evidence="2 3">PD-1</strain>
    </source>
</reference>
<keyword evidence="1" id="KW-0239">DNA-directed DNA polymerase</keyword>
<proteinExistence type="predicted"/>
<dbReference type="GO" id="GO:0003887">
    <property type="term" value="F:DNA-directed DNA polymerase activity"/>
    <property type="evidence" value="ECO:0007669"/>
    <property type="project" value="UniProtKB-KW"/>
</dbReference>
<sequence length="137" mass="15152">MSSRRDWLLQQMGITQYKLRRPRALQGEVAVSLPAGVRLLVVAEVPPGARDPLVNDILRSLEIAEQTVVFLTPDQLAMLPAGIVCATWLLGAEAEISLSGPQLKSPPLEALYHDASARRALWQQICEHDVDFFTHAE</sequence>
<keyword evidence="3" id="KW-1185">Reference proteome</keyword>
<dbReference type="AlphaFoldDB" id="A0A6M8UDF4"/>
<name>A0A6M8UDF4_9GAMM</name>
<accession>A0A6M8UDF4</accession>
<dbReference type="RefSeq" id="WP_173632739.1">
    <property type="nucleotide sequence ID" value="NZ_CP054212.1"/>
</dbReference>
<protein>
    <recommendedName>
        <fullName evidence="1">DNA polymerase III subunit psi</fullName>
    </recommendedName>
</protein>
<dbReference type="GO" id="GO:0006260">
    <property type="term" value="P:DNA replication"/>
    <property type="evidence" value="ECO:0007669"/>
    <property type="project" value="UniProtKB-KW"/>
</dbReference>
<evidence type="ECO:0000313" key="3">
    <source>
        <dbReference type="Proteomes" id="UP000505325"/>
    </source>
</evidence>
<dbReference type="InterPro" id="IPR004615">
    <property type="entry name" value="DNA_pol_III_psi"/>
</dbReference>
<evidence type="ECO:0000256" key="1">
    <source>
        <dbReference type="PIRNR" id="PIRNR029225"/>
    </source>
</evidence>
<dbReference type="Proteomes" id="UP000505325">
    <property type="component" value="Chromosome"/>
</dbReference>
<comment type="function">
    <text evidence="1">Part of the beta sliding clamp loading complex, which hydrolyzes ATP to load the beta clamp onto primed DNA to form the DNA replication pre-initiation complex. DNA polymerase III is a complex, multichain enzyme responsible for most of the replicative synthesis in bacteria. This DNA polymerase also exhibits 3' to 5' exonuclease activity.</text>
</comment>
<dbReference type="EMBL" id="CP054212">
    <property type="protein sequence ID" value="QKJ85670.1"/>
    <property type="molecule type" value="Genomic_DNA"/>
</dbReference>
<keyword evidence="1" id="KW-0235">DNA replication</keyword>
<organism evidence="2 3">
    <name type="scientific">Paramixta manurensis</name>
    <dbReference type="NCBI Taxonomy" id="2740817"/>
    <lineage>
        <taxon>Bacteria</taxon>
        <taxon>Pseudomonadati</taxon>
        <taxon>Pseudomonadota</taxon>
        <taxon>Gammaproteobacteria</taxon>
        <taxon>Enterobacterales</taxon>
        <taxon>Erwiniaceae</taxon>
        <taxon>Paramixta</taxon>
    </lineage>
</organism>
<keyword evidence="1" id="KW-0548">Nucleotidyltransferase</keyword>
<dbReference type="PIRSF" id="PIRSF029225">
    <property type="entry name" value="DNA_pol_III_psi"/>
    <property type="match status" value="1"/>
</dbReference>
<keyword evidence="1" id="KW-0808">Transferase</keyword>